<protein>
    <submittedName>
        <fullName evidence="1">Uncharacterized protein</fullName>
    </submittedName>
</protein>
<sequence length="143" mass="17184">MRSTSFTAIAFRTGLQCDCNFLDKIKLWLKYYEKERKENPLSYQHHLKRKQNWRLTQLNKYAKEELCAKKELNFPLPVCQQFHSRKTVKHYPFRFQQASVWCTCCWRVFDRLTTVSAVAYLRRTKYEILDVGCNICLQRAACT</sequence>
<comment type="caution">
    <text evidence="1">The sequence shown here is derived from an EMBL/GenBank/DDBJ whole genome shotgun (WGS) entry which is preliminary data.</text>
</comment>
<dbReference type="Proteomes" id="UP000887013">
    <property type="component" value="Unassembled WGS sequence"/>
</dbReference>
<keyword evidence="2" id="KW-1185">Reference proteome</keyword>
<organism evidence="1 2">
    <name type="scientific">Nephila pilipes</name>
    <name type="common">Giant wood spider</name>
    <name type="synonym">Nephila maculata</name>
    <dbReference type="NCBI Taxonomy" id="299642"/>
    <lineage>
        <taxon>Eukaryota</taxon>
        <taxon>Metazoa</taxon>
        <taxon>Ecdysozoa</taxon>
        <taxon>Arthropoda</taxon>
        <taxon>Chelicerata</taxon>
        <taxon>Arachnida</taxon>
        <taxon>Araneae</taxon>
        <taxon>Araneomorphae</taxon>
        <taxon>Entelegynae</taxon>
        <taxon>Araneoidea</taxon>
        <taxon>Nephilidae</taxon>
        <taxon>Nephila</taxon>
    </lineage>
</organism>
<accession>A0A8X6T3T4</accession>
<evidence type="ECO:0000313" key="1">
    <source>
        <dbReference type="EMBL" id="GFS71908.1"/>
    </source>
</evidence>
<gene>
    <name evidence="1" type="ORF">NPIL_108971</name>
</gene>
<dbReference type="EMBL" id="BMAW01000990">
    <property type="protein sequence ID" value="GFS71908.1"/>
    <property type="molecule type" value="Genomic_DNA"/>
</dbReference>
<name>A0A8X6T3T4_NEPPI</name>
<evidence type="ECO:0000313" key="2">
    <source>
        <dbReference type="Proteomes" id="UP000887013"/>
    </source>
</evidence>
<dbReference type="AlphaFoldDB" id="A0A8X6T3T4"/>
<proteinExistence type="predicted"/>
<reference evidence="1" key="1">
    <citation type="submission" date="2020-08" db="EMBL/GenBank/DDBJ databases">
        <title>Multicomponent nature underlies the extraordinary mechanical properties of spider dragline silk.</title>
        <authorList>
            <person name="Kono N."/>
            <person name="Nakamura H."/>
            <person name="Mori M."/>
            <person name="Yoshida Y."/>
            <person name="Ohtoshi R."/>
            <person name="Malay A.D."/>
            <person name="Moran D.A.P."/>
            <person name="Tomita M."/>
            <person name="Numata K."/>
            <person name="Arakawa K."/>
        </authorList>
    </citation>
    <scope>NUCLEOTIDE SEQUENCE</scope>
</reference>